<feature type="domain" description="Small ribosomal subunit protein uS4 N-terminal" evidence="4">
    <location>
        <begin position="24"/>
        <end position="102"/>
    </location>
</feature>
<evidence type="ECO:0000313" key="6">
    <source>
        <dbReference type="Proteomes" id="UP000027456"/>
    </source>
</evidence>
<proteinExistence type="inferred from homology"/>
<dbReference type="STRING" id="1423351.A0A074RXJ8"/>
<dbReference type="PANTHER" id="PTHR11831:SF5">
    <property type="entry name" value="40S RIBOSOMAL PROTEIN S9"/>
    <property type="match status" value="1"/>
</dbReference>
<name>A0A074RXJ8_9AGAM</name>
<reference evidence="5 6" key="1">
    <citation type="submission" date="2013-12" db="EMBL/GenBank/DDBJ databases">
        <authorList>
            <person name="Cubeta M."/>
            <person name="Pakala S."/>
            <person name="Fedorova N."/>
            <person name="Thomas E."/>
            <person name="Dean R."/>
            <person name="Jabaji S."/>
            <person name="Neate S."/>
            <person name="Toda T."/>
            <person name="Tavantzis S."/>
            <person name="Vilgalys R."/>
            <person name="Bharathan N."/>
            <person name="Pakala S."/>
            <person name="Losada L.S."/>
            <person name="Zafar N."/>
            <person name="Nierman W."/>
        </authorList>
    </citation>
    <scope>NUCLEOTIDE SEQUENCE [LARGE SCALE GENOMIC DNA]</scope>
    <source>
        <strain evidence="5 6">123E</strain>
    </source>
</reference>
<accession>A0A074RXJ8</accession>
<dbReference type="InterPro" id="IPR022801">
    <property type="entry name" value="Ribosomal_uS4"/>
</dbReference>
<dbReference type="HOGENOM" id="CLU_089738_2_0_1"/>
<keyword evidence="2" id="KW-0694">RNA-binding</keyword>
<dbReference type="GO" id="GO:0042274">
    <property type="term" value="P:ribosomal small subunit biogenesis"/>
    <property type="evidence" value="ECO:0007669"/>
    <property type="project" value="TreeGrafter"/>
</dbReference>
<evidence type="ECO:0000256" key="2">
    <source>
        <dbReference type="ARBA" id="ARBA00022884"/>
    </source>
</evidence>
<dbReference type="Proteomes" id="UP000027456">
    <property type="component" value="Unassembled WGS sequence"/>
</dbReference>
<dbReference type="OrthoDB" id="1697570at2759"/>
<dbReference type="InterPro" id="IPR001912">
    <property type="entry name" value="Ribosomal_uS4_N"/>
</dbReference>
<comment type="similarity">
    <text evidence="1">Belongs to the universal ribosomal protein uS4 family.</text>
</comment>
<keyword evidence="3" id="KW-0687">Ribonucleoprotein</keyword>
<evidence type="ECO:0000313" key="5">
    <source>
        <dbReference type="EMBL" id="KEP49348.1"/>
    </source>
</evidence>
<keyword evidence="6" id="KW-1185">Reference proteome</keyword>
<evidence type="ECO:0000259" key="4">
    <source>
        <dbReference type="Pfam" id="PF00163"/>
    </source>
</evidence>
<comment type="caution">
    <text evidence="5">The sequence shown here is derived from an EMBL/GenBank/DDBJ whole genome shotgun (WGS) entry which is preliminary data.</text>
</comment>
<protein>
    <submittedName>
        <fullName evidence="5">Ribosomal protein S4/S9 amino-terminal domain protein</fullName>
    </submittedName>
</protein>
<evidence type="ECO:0000256" key="3">
    <source>
        <dbReference type="ARBA" id="ARBA00023274"/>
    </source>
</evidence>
<dbReference type="AlphaFoldDB" id="A0A074RXJ8"/>
<dbReference type="Pfam" id="PF00163">
    <property type="entry name" value="Ribosomal_S4"/>
    <property type="match status" value="1"/>
</dbReference>
<evidence type="ECO:0000256" key="1">
    <source>
        <dbReference type="ARBA" id="ARBA00007465"/>
    </source>
</evidence>
<keyword evidence="5" id="KW-0689">Ribosomal protein</keyword>
<dbReference type="GO" id="GO:0019843">
    <property type="term" value="F:rRNA binding"/>
    <property type="evidence" value="ECO:0007669"/>
    <property type="project" value="InterPro"/>
</dbReference>
<dbReference type="SUPFAM" id="SSF55174">
    <property type="entry name" value="Alpha-L RNA-binding motif"/>
    <property type="match status" value="1"/>
</dbReference>
<dbReference type="GO" id="GO:0022627">
    <property type="term" value="C:cytosolic small ribosomal subunit"/>
    <property type="evidence" value="ECO:0007669"/>
    <property type="project" value="TreeGrafter"/>
</dbReference>
<dbReference type="EMBL" id="AZST01000374">
    <property type="protein sequence ID" value="KEP49348.1"/>
    <property type="molecule type" value="Genomic_DNA"/>
</dbReference>
<dbReference type="GO" id="GO:0003735">
    <property type="term" value="F:structural constituent of ribosome"/>
    <property type="evidence" value="ECO:0007669"/>
    <property type="project" value="TreeGrafter"/>
</dbReference>
<gene>
    <name evidence="5" type="ORF">V565_102420</name>
</gene>
<organism evidence="5 6">
    <name type="scientific">Rhizoctonia solani 123E</name>
    <dbReference type="NCBI Taxonomy" id="1423351"/>
    <lineage>
        <taxon>Eukaryota</taxon>
        <taxon>Fungi</taxon>
        <taxon>Dikarya</taxon>
        <taxon>Basidiomycota</taxon>
        <taxon>Agaricomycotina</taxon>
        <taxon>Agaricomycetes</taxon>
        <taxon>Cantharellales</taxon>
        <taxon>Ceratobasidiaceae</taxon>
        <taxon>Rhizoctonia</taxon>
    </lineage>
</organism>
<sequence length="149" mass="17536">MSRFLLIYESRITGMVHLPVPRYPFESAPLDADLKLAREHGLRNTREVWRISLVLSKARLVARELLRLEAKDPKRLFQGNALNRRLARIGVLDENRMRLDYVCSPQNVFKFFDRGTSVLASKWSTSLRLSFVLILKRYVLLFCHTLWVY</sequence>
<dbReference type="PANTHER" id="PTHR11831">
    <property type="entry name" value="30S 40S RIBOSOMAL PROTEIN"/>
    <property type="match status" value="1"/>
</dbReference>